<proteinExistence type="predicted"/>
<accession>A0A7G9YEN6</accession>
<dbReference type="AlphaFoldDB" id="A0A7G9YEN6"/>
<gene>
    <name evidence="1" type="ORF">PAACNKLE_00005</name>
</gene>
<protein>
    <submittedName>
        <fullName evidence="1">Uncharacterized protein</fullName>
    </submittedName>
</protein>
<name>A0A7G9YEN6_9EURY</name>
<evidence type="ECO:0000313" key="1">
    <source>
        <dbReference type="EMBL" id="QNO46470.1"/>
    </source>
</evidence>
<organism evidence="1">
    <name type="scientific">Candidatus Methanogaster sp. ANME-2c ERB4</name>
    <dbReference type="NCBI Taxonomy" id="2759911"/>
    <lineage>
        <taxon>Archaea</taxon>
        <taxon>Methanobacteriati</taxon>
        <taxon>Methanobacteriota</taxon>
        <taxon>Stenosarchaea group</taxon>
        <taxon>Methanomicrobia</taxon>
        <taxon>Methanosarcinales</taxon>
        <taxon>ANME-2 cluster</taxon>
        <taxon>Candidatus Methanogasteraceae</taxon>
        <taxon>Candidatus Methanogaster</taxon>
    </lineage>
</organism>
<reference evidence="1" key="1">
    <citation type="submission" date="2020-06" db="EMBL/GenBank/DDBJ databases">
        <title>Unique genomic features of the anaerobic methanotrophic archaea.</title>
        <authorList>
            <person name="Chadwick G.L."/>
            <person name="Skennerton C.T."/>
            <person name="Laso-Perez R."/>
            <person name="Leu A.O."/>
            <person name="Speth D.R."/>
            <person name="Yu H."/>
            <person name="Morgan-Lang C."/>
            <person name="Hatzenpichler R."/>
            <person name="Goudeau D."/>
            <person name="Malmstrom R."/>
            <person name="Brazelton W.J."/>
            <person name="Woyke T."/>
            <person name="Hallam S.J."/>
            <person name="Tyson G.W."/>
            <person name="Wegener G."/>
            <person name="Boetius A."/>
            <person name="Orphan V."/>
        </authorList>
    </citation>
    <scope>NUCLEOTIDE SEQUENCE</scope>
</reference>
<sequence>MHTDPDEPPAFTTADAVVALPSAILRFALHSRIAVGSHPPDPRW</sequence>
<dbReference type="EMBL" id="MT631191">
    <property type="protein sequence ID" value="QNO46470.1"/>
    <property type="molecule type" value="Genomic_DNA"/>
</dbReference>